<dbReference type="InterPro" id="IPR001810">
    <property type="entry name" value="F-box_dom"/>
</dbReference>
<reference evidence="6" key="1">
    <citation type="submission" date="2019-05" db="EMBL/GenBank/DDBJ databases">
        <title>Annotation for the trematode Fasciolopsis buski.</title>
        <authorList>
            <person name="Choi Y.-J."/>
        </authorList>
    </citation>
    <scope>NUCLEOTIDE SEQUENCE</scope>
    <source>
        <strain evidence="6">HT</strain>
        <tissue evidence="6">Whole worm</tissue>
    </source>
</reference>
<dbReference type="EMBL" id="LUCM01001961">
    <property type="protein sequence ID" value="KAA0198062.1"/>
    <property type="molecule type" value="Genomic_DNA"/>
</dbReference>
<keyword evidence="2 4" id="KW-0863">Zinc-finger</keyword>
<dbReference type="GO" id="GO:0008270">
    <property type="term" value="F:zinc ion binding"/>
    <property type="evidence" value="ECO:0007669"/>
    <property type="project" value="UniProtKB-KW"/>
</dbReference>
<dbReference type="InterPro" id="IPR036047">
    <property type="entry name" value="F-box-like_dom_sf"/>
</dbReference>
<gene>
    <name evidence="6" type="ORF">FBUS_07231</name>
</gene>
<dbReference type="OrthoDB" id="5918172at2759"/>
<evidence type="ECO:0000259" key="5">
    <source>
        <dbReference type="PROSITE" id="PS50145"/>
    </source>
</evidence>
<dbReference type="Gene3D" id="3.30.40.10">
    <property type="entry name" value="Zinc/RING finger domain, C3HC4 (zinc finger)"/>
    <property type="match status" value="1"/>
</dbReference>
<dbReference type="SUPFAM" id="SSF81383">
    <property type="entry name" value="F-box domain"/>
    <property type="match status" value="1"/>
</dbReference>
<feature type="domain" description="TRAF-type" evidence="5">
    <location>
        <begin position="47"/>
        <end position="93"/>
    </location>
</feature>
<dbReference type="InterPro" id="IPR013083">
    <property type="entry name" value="Znf_RING/FYVE/PHD"/>
</dbReference>
<evidence type="ECO:0000256" key="4">
    <source>
        <dbReference type="PROSITE-ProRule" id="PRU00207"/>
    </source>
</evidence>
<dbReference type="Pfam" id="PF15966">
    <property type="entry name" value="F-box_4"/>
    <property type="match status" value="1"/>
</dbReference>
<dbReference type="AlphaFoldDB" id="A0A8E0S009"/>
<evidence type="ECO:0000256" key="1">
    <source>
        <dbReference type="ARBA" id="ARBA00022723"/>
    </source>
</evidence>
<evidence type="ECO:0000256" key="2">
    <source>
        <dbReference type="ARBA" id="ARBA00022771"/>
    </source>
</evidence>
<dbReference type="SUPFAM" id="SSF49599">
    <property type="entry name" value="TRAF domain-like"/>
    <property type="match status" value="1"/>
</dbReference>
<dbReference type="Pfam" id="PF15965">
    <property type="entry name" value="zf-TRAF_2"/>
    <property type="match status" value="1"/>
</dbReference>
<evidence type="ECO:0000313" key="6">
    <source>
        <dbReference type="EMBL" id="KAA0198062.1"/>
    </source>
</evidence>
<evidence type="ECO:0000256" key="3">
    <source>
        <dbReference type="ARBA" id="ARBA00022833"/>
    </source>
</evidence>
<dbReference type="PANTHER" id="PTHR15933">
    <property type="entry name" value="PROTEIN CBG16327"/>
    <property type="match status" value="1"/>
</dbReference>
<keyword evidence="7" id="KW-1185">Reference proteome</keyword>
<evidence type="ECO:0000313" key="7">
    <source>
        <dbReference type="Proteomes" id="UP000728185"/>
    </source>
</evidence>
<comment type="caution">
    <text evidence="6">The sequence shown here is derived from an EMBL/GenBank/DDBJ whole genome shotgun (WGS) entry which is preliminary data.</text>
</comment>
<feature type="zinc finger region" description="TRAF-type" evidence="4">
    <location>
        <begin position="47"/>
        <end position="93"/>
    </location>
</feature>
<accession>A0A8E0S009</accession>
<keyword evidence="1 4" id="KW-0479">Metal-binding</keyword>
<dbReference type="PANTHER" id="PTHR15933:SF20">
    <property type="entry name" value="F-BOX DOMAIN-CONTAINING PROTEIN"/>
    <property type="match status" value="1"/>
</dbReference>
<dbReference type="GO" id="GO:0061630">
    <property type="term" value="F:ubiquitin protein ligase activity"/>
    <property type="evidence" value="ECO:0007669"/>
    <property type="project" value="InterPro"/>
</dbReference>
<keyword evidence="3 4" id="KW-0862">Zinc</keyword>
<name>A0A8E0S009_9TREM</name>
<dbReference type="Proteomes" id="UP000728185">
    <property type="component" value="Unassembled WGS sequence"/>
</dbReference>
<dbReference type="InterPro" id="IPR001293">
    <property type="entry name" value="Znf_TRAF"/>
</dbReference>
<protein>
    <recommendedName>
        <fullName evidence="5">TRAF-type domain-containing protein</fullName>
    </recommendedName>
</protein>
<proteinExistence type="predicted"/>
<organism evidence="6 7">
    <name type="scientific">Fasciolopsis buskii</name>
    <dbReference type="NCBI Taxonomy" id="27845"/>
    <lineage>
        <taxon>Eukaryota</taxon>
        <taxon>Metazoa</taxon>
        <taxon>Spiralia</taxon>
        <taxon>Lophotrochozoa</taxon>
        <taxon>Platyhelminthes</taxon>
        <taxon>Trematoda</taxon>
        <taxon>Digenea</taxon>
        <taxon>Plagiorchiida</taxon>
        <taxon>Echinostomata</taxon>
        <taxon>Echinostomatoidea</taxon>
        <taxon>Fasciolidae</taxon>
        <taxon>Fasciolopsis</taxon>
    </lineage>
</organism>
<dbReference type="PROSITE" id="PS50145">
    <property type="entry name" value="ZF_TRAF"/>
    <property type="match status" value="1"/>
</dbReference>
<sequence length="402" mass="45167">MDDEITCDTHCNSCVTRDCNVLVSGCLFVQCPNACGASMHHCKIDDHMEEVCSKSLVQCVNRELGCNLRMERAQLRDHLQKCPASVVYCTVPCCLPNRHEEKPTVRYVEPCQERSTSPFIPPISPAPPLPECITVPASSGSSKHIWASPSTAWSADPTVSNKFVEQPLTPVLSRNEDKRCSCARLVPRIEANSHYRFHSDFLVPLNDSIELRCPLYRLGCQFVATRMLPHAEHHQILYHPQLDRFSLRFNKNQSGSSAAPLSGVSDGDTRPYAANYIEPPNLNTIPTEIVCYLGQFLDDVSLFCLTQVSNRLHSTLNPLLQERMVVTPRWQCVVYSGGLGTRWEINGFVWSLPHRTDEICEWRWLPASAEIATHLKNCPYNDIVVQGEPFCLTNGIKSINSV</sequence>
<dbReference type="InterPro" id="IPR031890">
    <property type="entry name" value="Fbxo30/Fbxo40"/>
</dbReference>